<dbReference type="GO" id="GO:0005634">
    <property type="term" value="C:nucleus"/>
    <property type="evidence" value="ECO:0007669"/>
    <property type="project" value="TreeGrafter"/>
</dbReference>
<feature type="region of interest" description="Disordered" evidence="1">
    <location>
        <begin position="155"/>
        <end position="197"/>
    </location>
</feature>
<gene>
    <name evidence="2" type="ORF">R9X50_00270400</name>
</gene>
<accession>A0AAQ3M2Z7</accession>
<dbReference type="InterPro" id="IPR036915">
    <property type="entry name" value="Cyclin-like_sf"/>
</dbReference>
<feature type="compositionally biased region" description="Low complexity" evidence="1">
    <location>
        <begin position="25"/>
        <end position="35"/>
    </location>
</feature>
<dbReference type="GO" id="GO:0000307">
    <property type="term" value="C:cyclin-dependent protein kinase holoenzyme complex"/>
    <property type="evidence" value="ECO:0007669"/>
    <property type="project" value="TreeGrafter"/>
</dbReference>
<keyword evidence="3" id="KW-1185">Reference proteome</keyword>
<sequence>MIINNDLPTATPAAHDNPPFPPTPCSSSLPSSGQPNIFAAAFGSQLDPTPRPWAVDSCLSAPPRPPSPNNRGMEDGSQHTDAGAADPRSHDIPPPPPEPSTDANVTAASLDPAFSLRSDDPLILDSEQWDITSISALGALRMLIEALQTLADAMGDVPPTPPASRPGTPRRGSVVDLKPRVPSPEASGSMAIGSPEAHPHEPITIDVGAHAEDVELQRIAIARRFFSKVAPPFSISEYLLRIHHWCPHSPGVYLAAASYCHRLCVVDLMVPATNRTIHRLALGSIRVASKALEDNKWTQDRISKVGGVGRTQLMNLEVTLCFLLDFELGVTAESLARRMYLLQQAARQGLGTRRLSQDFRLRIPFKKRSMRMT</sequence>
<proteinExistence type="predicted"/>
<organism evidence="2 3">
    <name type="scientific">Acrodontium crateriforme</name>
    <dbReference type="NCBI Taxonomy" id="150365"/>
    <lineage>
        <taxon>Eukaryota</taxon>
        <taxon>Fungi</taxon>
        <taxon>Dikarya</taxon>
        <taxon>Ascomycota</taxon>
        <taxon>Pezizomycotina</taxon>
        <taxon>Dothideomycetes</taxon>
        <taxon>Dothideomycetidae</taxon>
        <taxon>Mycosphaerellales</taxon>
        <taxon>Teratosphaeriaceae</taxon>
        <taxon>Acrodontium</taxon>
    </lineage>
</organism>
<dbReference type="GO" id="GO:0019901">
    <property type="term" value="F:protein kinase binding"/>
    <property type="evidence" value="ECO:0007669"/>
    <property type="project" value="InterPro"/>
</dbReference>
<evidence type="ECO:0000256" key="1">
    <source>
        <dbReference type="SAM" id="MobiDB-lite"/>
    </source>
</evidence>
<name>A0AAQ3M2Z7_9PEZI</name>
<dbReference type="GO" id="GO:0016538">
    <property type="term" value="F:cyclin-dependent protein serine/threonine kinase regulator activity"/>
    <property type="evidence" value="ECO:0007669"/>
    <property type="project" value="TreeGrafter"/>
</dbReference>
<dbReference type="Pfam" id="PF08613">
    <property type="entry name" value="Cyclin"/>
    <property type="match status" value="1"/>
</dbReference>
<evidence type="ECO:0000313" key="2">
    <source>
        <dbReference type="EMBL" id="WPG99884.1"/>
    </source>
</evidence>
<dbReference type="Gene3D" id="1.10.472.10">
    <property type="entry name" value="Cyclin-like"/>
    <property type="match status" value="1"/>
</dbReference>
<feature type="region of interest" description="Disordered" evidence="1">
    <location>
        <begin position="1"/>
        <end position="105"/>
    </location>
</feature>
<dbReference type="CDD" id="cd20558">
    <property type="entry name" value="CYCLIN_ScPCL7-like"/>
    <property type="match status" value="1"/>
</dbReference>
<evidence type="ECO:0000313" key="3">
    <source>
        <dbReference type="Proteomes" id="UP001303373"/>
    </source>
</evidence>
<evidence type="ECO:0008006" key="4">
    <source>
        <dbReference type="Google" id="ProtNLM"/>
    </source>
</evidence>
<reference evidence="2 3" key="1">
    <citation type="submission" date="2023-11" db="EMBL/GenBank/DDBJ databases">
        <title>An acidophilic fungus is an integral part of prey digestion in a carnivorous sundew plant.</title>
        <authorList>
            <person name="Tsai I.J."/>
        </authorList>
    </citation>
    <scope>NUCLEOTIDE SEQUENCE [LARGE SCALE GENOMIC DNA]</scope>
    <source>
        <strain evidence="2">169a</strain>
    </source>
</reference>
<dbReference type="InterPro" id="IPR013922">
    <property type="entry name" value="Cyclin_PHO80-like"/>
</dbReference>
<protein>
    <recommendedName>
        <fullName evidence="4">Cyclin-domain-containing protein</fullName>
    </recommendedName>
</protein>
<dbReference type="AlphaFoldDB" id="A0AAQ3M2Z7"/>
<dbReference type="Proteomes" id="UP001303373">
    <property type="component" value="Chromosome 3"/>
</dbReference>
<dbReference type="EMBL" id="CP138582">
    <property type="protein sequence ID" value="WPG99884.1"/>
    <property type="molecule type" value="Genomic_DNA"/>
</dbReference>
<dbReference type="PANTHER" id="PTHR15615">
    <property type="match status" value="1"/>
</dbReference>
<dbReference type="PANTHER" id="PTHR15615:SF32">
    <property type="entry name" value="PROTEIN KINASE COMPLEX COMPONENT, PUTATIVE (AFU_ORTHOLOGUE AFUA_2G07660)-RELATED"/>
    <property type="match status" value="1"/>
</dbReference>
<dbReference type="SUPFAM" id="SSF47954">
    <property type="entry name" value="Cyclin-like"/>
    <property type="match status" value="1"/>
</dbReference>